<dbReference type="WBParaSite" id="Hba_07431">
    <property type="protein sequence ID" value="Hba_07431"/>
    <property type="gene ID" value="Hba_07431"/>
</dbReference>
<organism evidence="1 2">
    <name type="scientific">Heterorhabditis bacteriophora</name>
    <name type="common">Entomopathogenic nematode worm</name>
    <dbReference type="NCBI Taxonomy" id="37862"/>
    <lineage>
        <taxon>Eukaryota</taxon>
        <taxon>Metazoa</taxon>
        <taxon>Ecdysozoa</taxon>
        <taxon>Nematoda</taxon>
        <taxon>Chromadorea</taxon>
        <taxon>Rhabditida</taxon>
        <taxon>Rhabditina</taxon>
        <taxon>Rhabditomorpha</taxon>
        <taxon>Strongyloidea</taxon>
        <taxon>Heterorhabditidae</taxon>
        <taxon>Heterorhabditis</taxon>
    </lineage>
</organism>
<reference evidence="2" key="1">
    <citation type="submission" date="2016-11" db="UniProtKB">
        <authorList>
            <consortium name="WormBaseParasite"/>
        </authorList>
    </citation>
    <scope>IDENTIFICATION</scope>
</reference>
<keyword evidence="1" id="KW-1185">Reference proteome</keyword>
<sequence>MKISPKCFIYLFIEGCIGKALLNQRVKSISLERGPKAWHFASQSEALPLNHTSYIHDLPCH</sequence>
<name>A0A1I7WQK1_HETBA</name>
<protein>
    <submittedName>
        <fullName evidence="2">Secreted protein</fullName>
    </submittedName>
</protein>
<accession>A0A1I7WQK1</accession>
<proteinExistence type="predicted"/>
<dbReference type="Proteomes" id="UP000095283">
    <property type="component" value="Unplaced"/>
</dbReference>
<evidence type="ECO:0000313" key="1">
    <source>
        <dbReference type="Proteomes" id="UP000095283"/>
    </source>
</evidence>
<evidence type="ECO:0000313" key="2">
    <source>
        <dbReference type="WBParaSite" id="Hba_07431"/>
    </source>
</evidence>
<dbReference type="AlphaFoldDB" id="A0A1I7WQK1"/>